<gene>
    <name evidence="3" type="ORF">SAMN05216470_1747</name>
</gene>
<feature type="transmembrane region" description="Helical" evidence="2">
    <location>
        <begin position="53"/>
        <end position="73"/>
    </location>
</feature>
<keyword evidence="2" id="KW-0812">Transmembrane</keyword>
<organism evidence="3 4">
    <name type="scientific">Streptococcus equinus</name>
    <name type="common">Streptococcus bovis</name>
    <dbReference type="NCBI Taxonomy" id="1335"/>
    <lineage>
        <taxon>Bacteria</taxon>
        <taxon>Bacillati</taxon>
        <taxon>Bacillota</taxon>
        <taxon>Bacilli</taxon>
        <taxon>Lactobacillales</taxon>
        <taxon>Streptococcaceae</taxon>
        <taxon>Streptococcus</taxon>
    </lineage>
</organism>
<proteinExistence type="predicted"/>
<feature type="region of interest" description="Disordered" evidence="1">
    <location>
        <begin position="84"/>
        <end position="134"/>
    </location>
</feature>
<feature type="compositionally biased region" description="Low complexity" evidence="1">
    <location>
        <begin position="84"/>
        <end position="127"/>
    </location>
</feature>
<keyword evidence="2" id="KW-0472">Membrane</keyword>
<dbReference type="EMBL" id="FZRA01000006">
    <property type="protein sequence ID" value="SNU09227.1"/>
    <property type="molecule type" value="Genomic_DNA"/>
</dbReference>
<sequence length="250" mass="26711">MKKSGAGKVILIILVVALVVAIAAILMPVALVGGVGAVWYFTKKKPDIKKRNISIAVAAVGLLGTIFITPTVFKDNSNASTTTASTTIATSSSSSKTKKSSSSSSSEVKTTAESSSKTEQSTEPTTKNDGPEYTEESNAAFATAFMNTLNQSLADGGVNVSVSVQYMGKNLIYVIVPQDFKYEPTSSIQKLADTVYQAKENYFNEWAIDNGYDLSYTNAPHLYIKSDGDQTTLAEESGILNKTMKVKVKN</sequence>
<evidence type="ECO:0000256" key="2">
    <source>
        <dbReference type="SAM" id="Phobius"/>
    </source>
</evidence>
<accession>A0A239REI1</accession>
<keyword evidence="2" id="KW-1133">Transmembrane helix</keyword>
<dbReference type="RefSeq" id="WP_094141139.1">
    <property type="nucleotide sequence ID" value="NZ_FZRA01000006.1"/>
</dbReference>
<evidence type="ECO:0000313" key="4">
    <source>
        <dbReference type="Proteomes" id="UP000214649"/>
    </source>
</evidence>
<reference evidence="3 4" key="1">
    <citation type="submission" date="2017-07" db="EMBL/GenBank/DDBJ databases">
        <authorList>
            <person name="Sun Z.S."/>
            <person name="Albrecht U."/>
            <person name="Echele G."/>
            <person name="Lee C.C."/>
        </authorList>
    </citation>
    <scope>NUCLEOTIDE SEQUENCE [LARGE SCALE GENOMIC DNA]</scope>
    <source>
        <strain evidence="3 4">AR3</strain>
    </source>
</reference>
<dbReference type="AlphaFoldDB" id="A0A239REI1"/>
<feature type="transmembrane region" description="Helical" evidence="2">
    <location>
        <begin position="12"/>
        <end position="41"/>
    </location>
</feature>
<dbReference type="Proteomes" id="UP000214649">
    <property type="component" value="Unassembled WGS sequence"/>
</dbReference>
<evidence type="ECO:0000256" key="1">
    <source>
        <dbReference type="SAM" id="MobiDB-lite"/>
    </source>
</evidence>
<evidence type="ECO:0000313" key="3">
    <source>
        <dbReference type="EMBL" id="SNU09227.1"/>
    </source>
</evidence>
<name>A0A239REI1_STREI</name>
<protein>
    <submittedName>
        <fullName evidence="3">Uncharacterized protein</fullName>
    </submittedName>
</protein>